<accession>A0A5N6M692</accession>
<evidence type="ECO:0000313" key="2">
    <source>
        <dbReference type="EMBL" id="KAD3069248.1"/>
    </source>
</evidence>
<dbReference type="Pfam" id="PF07797">
    <property type="entry name" value="DUF1639"/>
    <property type="match status" value="1"/>
</dbReference>
<dbReference type="PANTHER" id="PTHR33130">
    <property type="entry name" value="PUTATIVE (DUF1639)-RELATED"/>
    <property type="match status" value="1"/>
</dbReference>
<feature type="compositionally biased region" description="Basic and acidic residues" evidence="1">
    <location>
        <begin position="93"/>
        <end position="106"/>
    </location>
</feature>
<dbReference type="Proteomes" id="UP000326396">
    <property type="component" value="Linkage Group LG7"/>
</dbReference>
<feature type="region of interest" description="Disordered" evidence="1">
    <location>
        <begin position="34"/>
        <end position="106"/>
    </location>
</feature>
<evidence type="ECO:0000313" key="3">
    <source>
        <dbReference type="Proteomes" id="UP000326396"/>
    </source>
</evidence>
<feature type="compositionally biased region" description="Polar residues" evidence="1">
    <location>
        <begin position="37"/>
        <end position="58"/>
    </location>
</feature>
<feature type="region of interest" description="Disordered" evidence="1">
    <location>
        <begin position="169"/>
        <end position="195"/>
    </location>
</feature>
<dbReference type="AlphaFoldDB" id="A0A5N6M692"/>
<organism evidence="2 3">
    <name type="scientific">Mikania micrantha</name>
    <name type="common">bitter vine</name>
    <dbReference type="NCBI Taxonomy" id="192012"/>
    <lineage>
        <taxon>Eukaryota</taxon>
        <taxon>Viridiplantae</taxon>
        <taxon>Streptophyta</taxon>
        <taxon>Embryophyta</taxon>
        <taxon>Tracheophyta</taxon>
        <taxon>Spermatophyta</taxon>
        <taxon>Magnoliopsida</taxon>
        <taxon>eudicotyledons</taxon>
        <taxon>Gunneridae</taxon>
        <taxon>Pentapetalae</taxon>
        <taxon>asterids</taxon>
        <taxon>campanulids</taxon>
        <taxon>Asterales</taxon>
        <taxon>Asteraceae</taxon>
        <taxon>Asteroideae</taxon>
        <taxon>Heliantheae alliance</taxon>
        <taxon>Eupatorieae</taxon>
        <taxon>Mikania</taxon>
    </lineage>
</organism>
<keyword evidence="3" id="KW-1185">Reference proteome</keyword>
<dbReference type="EMBL" id="SZYD01000017">
    <property type="protein sequence ID" value="KAD3069248.1"/>
    <property type="molecule type" value="Genomic_DNA"/>
</dbReference>
<feature type="region of interest" description="Disordered" evidence="1">
    <location>
        <begin position="132"/>
        <end position="152"/>
    </location>
</feature>
<proteinExistence type="predicted"/>
<name>A0A5N6M692_9ASTR</name>
<gene>
    <name evidence="2" type="ORF">E3N88_37128</name>
</gene>
<reference evidence="2 3" key="1">
    <citation type="submission" date="2019-05" db="EMBL/GenBank/DDBJ databases">
        <title>Mikania micrantha, genome provides insights into the molecular mechanism of rapid growth.</title>
        <authorList>
            <person name="Liu B."/>
        </authorList>
    </citation>
    <scope>NUCLEOTIDE SEQUENCE [LARGE SCALE GENOMIC DNA]</scope>
    <source>
        <strain evidence="2">NLD-2019</strain>
        <tissue evidence="2">Leaf</tissue>
    </source>
</reference>
<protein>
    <submittedName>
        <fullName evidence="2">Uncharacterized protein</fullName>
    </submittedName>
</protein>
<evidence type="ECO:0000256" key="1">
    <source>
        <dbReference type="SAM" id="MobiDB-lite"/>
    </source>
</evidence>
<dbReference type="InterPro" id="IPR012438">
    <property type="entry name" value="DUF1639"/>
</dbReference>
<comment type="caution">
    <text evidence="2">The sequence shown here is derived from an EMBL/GenBank/DDBJ whole genome shotgun (WGS) entry which is preliminary data.</text>
</comment>
<dbReference type="OrthoDB" id="769821at2759"/>
<sequence>MASTAPAKSQPLHDFSLPHLIWKNHRTSRHRLVGEKLSSSNSHRSPSTLRQCSPSNATRRPPPLHKQSPMHGSESESDRAIAVEPIGKPSRRIISEKSSKTIEDSKRNVSNKIRIRLQNNGNVKHDEAVIKENHSSTPVNHDAVPSSAAEEEELLPKTWNLRPRRHPLNHKQLNGGLSPLPENRNTNGSNNHNKEASVMKNIDHIIPSTSKKQKFSIALSRHEIEEDIFSLTGLKPSRRPKKRPRSVQKQLDVSLLNFIRYQYLYTIEFQVSTDEIINRHRFNRTNYSSLSGIS</sequence>
<dbReference type="PANTHER" id="PTHR33130:SF83">
    <property type="entry name" value="DUF1639 FAMILY PROTEIN"/>
    <property type="match status" value="1"/>
</dbReference>